<comment type="function">
    <text evidence="1">May be specifically involved in the processing, transport, and/or maturation of the MADH beta-subunit.</text>
</comment>
<keyword evidence="5 8" id="KW-0812">Transmembrane</keyword>
<feature type="transmembrane region" description="Helical" evidence="8">
    <location>
        <begin position="86"/>
        <end position="107"/>
    </location>
</feature>
<proteinExistence type="predicted"/>
<evidence type="ECO:0000259" key="9">
    <source>
        <dbReference type="Pfam" id="PF07291"/>
    </source>
</evidence>
<dbReference type="AlphaFoldDB" id="A0A117UTX6"/>
<evidence type="ECO:0000256" key="8">
    <source>
        <dbReference type="SAM" id="Phobius"/>
    </source>
</evidence>
<evidence type="ECO:0000256" key="1">
    <source>
        <dbReference type="ARBA" id="ARBA00003475"/>
    </source>
</evidence>
<dbReference type="EMBL" id="LLZS01000008">
    <property type="protein sequence ID" value="KUR70768.1"/>
    <property type="molecule type" value="Genomic_DNA"/>
</dbReference>
<dbReference type="GO" id="GO:0016020">
    <property type="term" value="C:membrane"/>
    <property type="evidence" value="ECO:0007669"/>
    <property type="project" value="UniProtKB-SubCell"/>
</dbReference>
<comment type="caution">
    <text evidence="10">The sequence shown here is derived from an EMBL/GenBank/DDBJ whole genome shotgun (WGS) entry which is preliminary data.</text>
</comment>
<dbReference type="GO" id="GO:0030416">
    <property type="term" value="P:methylamine metabolic process"/>
    <property type="evidence" value="ECO:0007669"/>
    <property type="project" value="InterPro"/>
</dbReference>
<dbReference type="RefSeq" id="WP_067911469.1">
    <property type="nucleotide sequence ID" value="NZ_KQ954245.1"/>
</dbReference>
<feature type="transmembrane region" description="Helical" evidence="8">
    <location>
        <begin position="158"/>
        <end position="181"/>
    </location>
</feature>
<gene>
    <name evidence="10" type="ORF">AQZ52_13075</name>
</gene>
<name>A0A117UTX6_9SPHN</name>
<sequence>MADGSALTLAALGGTGLSVLGLAGTMGVGLVFLQAALAKLRHRDLLAGVISNYRLLPSAMVAPAAVLLAPAELVIAIGLLLGGQALAAAASILLLAVFAAAMGINIARGRREIDCGCGRSQLRQPLSWLLVARNLLLAALLVPRLLPNPAPAMADLVVALAGGLAIFVIVQLFNAIGALAASPLATQRR</sequence>
<dbReference type="InterPro" id="IPR009908">
    <property type="entry name" value="Methylamine_util_MauE"/>
</dbReference>
<feature type="transmembrane region" description="Helical" evidence="8">
    <location>
        <begin position="6"/>
        <end position="33"/>
    </location>
</feature>
<keyword evidence="6 8" id="KW-1133">Transmembrane helix</keyword>
<dbReference type="STRING" id="1117702.AQZ52_13075"/>
<evidence type="ECO:0000256" key="7">
    <source>
        <dbReference type="ARBA" id="ARBA00023136"/>
    </source>
</evidence>
<evidence type="ECO:0000256" key="3">
    <source>
        <dbReference type="ARBA" id="ARBA00004856"/>
    </source>
</evidence>
<evidence type="ECO:0000313" key="10">
    <source>
        <dbReference type="EMBL" id="KUR70768.1"/>
    </source>
</evidence>
<feature type="domain" description="Methylamine utilisation protein MauE" evidence="9">
    <location>
        <begin position="19"/>
        <end position="142"/>
    </location>
</feature>
<feature type="transmembrane region" description="Helical" evidence="8">
    <location>
        <begin position="54"/>
        <end position="80"/>
    </location>
</feature>
<protein>
    <recommendedName>
        <fullName evidence="4">Methylamine utilization protein MauE</fullName>
    </recommendedName>
</protein>
<comment type="subcellular location">
    <subcellularLocation>
        <location evidence="2">Membrane</location>
        <topology evidence="2">Multi-pass membrane protein</topology>
    </subcellularLocation>
</comment>
<evidence type="ECO:0000256" key="4">
    <source>
        <dbReference type="ARBA" id="ARBA00019078"/>
    </source>
</evidence>
<accession>A0A117UTX6</accession>
<reference evidence="10 11" key="1">
    <citation type="submission" date="2015-10" db="EMBL/GenBank/DDBJ databases">
        <title>Draft genome sequence of Novosphingobium fuchskuhlense DSM 25065 isolated from a surface water sample of the southwest basin of Lake Grosse Fuchskuhle.</title>
        <authorList>
            <person name="Ruckert C."/>
            <person name="Winkler A."/>
            <person name="Glaeser J."/>
            <person name="Grossart H.-P."/>
            <person name="Kalinowski J."/>
            <person name="Glaeser S."/>
        </authorList>
    </citation>
    <scope>NUCLEOTIDE SEQUENCE [LARGE SCALE GENOMIC DNA]</scope>
    <source>
        <strain evidence="10 11">FNE08-7</strain>
    </source>
</reference>
<evidence type="ECO:0000313" key="11">
    <source>
        <dbReference type="Proteomes" id="UP000058012"/>
    </source>
</evidence>
<evidence type="ECO:0000256" key="6">
    <source>
        <dbReference type="ARBA" id="ARBA00022989"/>
    </source>
</evidence>
<organism evidence="10 11">
    <name type="scientific">Novosphingobium fuchskuhlense</name>
    <dbReference type="NCBI Taxonomy" id="1117702"/>
    <lineage>
        <taxon>Bacteria</taxon>
        <taxon>Pseudomonadati</taxon>
        <taxon>Pseudomonadota</taxon>
        <taxon>Alphaproteobacteria</taxon>
        <taxon>Sphingomonadales</taxon>
        <taxon>Sphingomonadaceae</taxon>
        <taxon>Novosphingobium</taxon>
    </lineage>
</organism>
<dbReference type="UniPathway" id="UPA00895"/>
<evidence type="ECO:0000256" key="5">
    <source>
        <dbReference type="ARBA" id="ARBA00022692"/>
    </source>
</evidence>
<keyword evidence="7 8" id="KW-0472">Membrane</keyword>
<comment type="pathway">
    <text evidence="3">One-carbon metabolism; methylamine degradation.</text>
</comment>
<dbReference type="Proteomes" id="UP000058012">
    <property type="component" value="Unassembled WGS sequence"/>
</dbReference>
<feature type="transmembrane region" description="Helical" evidence="8">
    <location>
        <begin position="128"/>
        <end position="146"/>
    </location>
</feature>
<keyword evidence="11" id="KW-1185">Reference proteome</keyword>
<evidence type="ECO:0000256" key="2">
    <source>
        <dbReference type="ARBA" id="ARBA00004141"/>
    </source>
</evidence>
<dbReference type="Pfam" id="PF07291">
    <property type="entry name" value="MauE"/>
    <property type="match status" value="1"/>
</dbReference>